<feature type="binding site" evidence="11">
    <location>
        <position position="89"/>
    </location>
    <ligand>
        <name>Zn(2+)</name>
        <dbReference type="ChEBI" id="CHEBI:29105"/>
    </ligand>
</feature>
<dbReference type="GO" id="GO:1900376">
    <property type="term" value="P:regulation of secondary metabolite biosynthetic process"/>
    <property type="evidence" value="ECO:0007669"/>
    <property type="project" value="TreeGrafter"/>
</dbReference>
<keyword evidence="5" id="KW-0678">Repressor</keyword>
<dbReference type="Gene3D" id="1.10.10.10">
    <property type="entry name" value="Winged helix-like DNA-binding domain superfamily/Winged helix DNA-binding domain"/>
    <property type="match status" value="1"/>
</dbReference>
<keyword evidence="9" id="KW-0238">DNA-binding</keyword>
<keyword evidence="15" id="KW-1185">Reference proteome</keyword>
<keyword evidence="8" id="KW-0805">Transcription regulation</keyword>
<evidence type="ECO:0000256" key="10">
    <source>
        <dbReference type="ARBA" id="ARBA00023163"/>
    </source>
</evidence>
<evidence type="ECO:0000256" key="2">
    <source>
        <dbReference type="ARBA" id="ARBA00007957"/>
    </source>
</evidence>
<gene>
    <name evidence="14" type="ORF">EII10_11905</name>
</gene>
<comment type="caution">
    <text evidence="14">The sequence shown here is derived from an EMBL/GenBank/DDBJ whole genome shotgun (WGS) entry which is preliminary data.</text>
</comment>
<dbReference type="InterPro" id="IPR036390">
    <property type="entry name" value="WH_DNA-bd_sf"/>
</dbReference>
<keyword evidence="4" id="KW-0963">Cytoplasm</keyword>
<keyword evidence="12" id="KW-0408">Iron</keyword>
<comment type="subcellular location">
    <subcellularLocation>
        <location evidence="1">Cytoplasm</location>
    </subcellularLocation>
</comment>
<feature type="binding site" evidence="12">
    <location>
        <position position="83"/>
    </location>
    <ligand>
        <name>Fe cation</name>
        <dbReference type="ChEBI" id="CHEBI:24875"/>
    </ligand>
</feature>
<dbReference type="Gene3D" id="3.30.1490.190">
    <property type="match status" value="1"/>
</dbReference>
<accession>A0A3P1UPJ0</accession>
<dbReference type="SUPFAM" id="SSF46785">
    <property type="entry name" value="Winged helix' DNA-binding domain"/>
    <property type="match status" value="1"/>
</dbReference>
<sequence length="160" mass="17140">MSEKTTVRPRATRQRAAVADILARTEGFRSAQQIHSALEAEGTRVGLATVYRNLQSLAEAGDVDQLRSAEGELLYRACERSEHHHHIVCRNCGYTVEVAGGELESWIARVSQAHGFTAMEHTAEFFGLCASCSAPAPEGAGEAPVRSDEGPGGAHPRAEA</sequence>
<evidence type="ECO:0000256" key="4">
    <source>
        <dbReference type="ARBA" id="ARBA00022490"/>
    </source>
</evidence>
<dbReference type="InterPro" id="IPR036388">
    <property type="entry name" value="WH-like_DNA-bd_sf"/>
</dbReference>
<dbReference type="GO" id="GO:0000976">
    <property type="term" value="F:transcription cis-regulatory region binding"/>
    <property type="evidence" value="ECO:0007669"/>
    <property type="project" value="TreeGrafter"/>
</dbReference>
<reference evidence="14 15" key="1">
    <citation type="submission" date="2018-11" db="EMBL/GenBank/DDBJ databases">
        <title>Genomes From Bacteria Associated with the Canine Oral Cavity: a Test Case for Automated Genome-Based Taxonomic Assignment.</title>
        <authorList>
            <person name="Coil D.A."/>
            <person name="Jospin G."/>
            <person name="Darling A.E."/>
            <person name="Wallis C."/>
            <person name="Davis I.J."/>
            <person name="Harris S."/>
            <person name="Eisen J.A."/>
            <person name="Holcombe L.J."/>
            <person name="O'Flynn C."/>
        </authorList>
    </citation>
    <scope>NUCLEOTIDE SEQUENCE [LARGE SCALE GENOMIC DNA]</scope>
    <source>
        <strain evidence="14 15">OH5050</strain>
    </source>
</reference>
<dbReference type="GO" id="GO:0003700">
    <property type="term" value="F:DNA-binding transcription factor activity"/>
    <property type="evidence" value="ECO:0007669"/>
    <property type="project" value="InterPro"/>
</dbReference>
<feature type="binding site" evidence="12">
    <location>
        <position position="121"/>
    </location>
    <ligand>
        <name>Fe cation</name>
        <dbReference type="ChEBI" id="CHEBI:24875"/>
    </ligand>
</feature>
<dbReference type="FunFam" id="1.10.10.10:FF:000459">
    <property type="entry name" value="Ferric uptake regulation protein"/>
    <property type="match status" value="1"/>
</dbReference>
<dbReference type="Proteomes" id="UP000271272">
    <property type="component" value="Unassembled WGS sequence"/>
</dbReference>
<dbReference type="PANTHER" id="PTHR33202">
    <property type="entry name" value="ZINC UPTAKE REGULATION PROTEIN"/>
    <property type="match status" value="1"/>
</dbReference>
<comment type="similarity">
    <text evidence="2">Belongs to the Fur family.</text>
</comment>
<dbReference type="GO" id="GO:0008270">
    <property type="term" value="F:zinc ion binding"/>
    <property type="evidence" value="ECO:0007669"/>
    <property type="project" value="TreeGrafter"/>
</dbReference>
<dbReference type="RefSeq" id="WP_124934708.1">
    <property type="nucleotide sequence ID" value="NZ_RQZC01000031.1"/>
</dbReference>
<evidence type="ECO:0000256" key="1">
    <source>
        <dbReference type="ARBA" id="ARBA00004496"/>
    </source>
</evidence>
<feature type="region of interest" description="Disordered" evidence="13">
    <location>
        <begin position="136"/>
        <end position="160"/>
    </location>
</feature>
<dbReference type="OrthoDB" id="8659436at2"/>
<dbReference type="Pfam" id="PF01475">
    <property type="entry name" value="FUR"/>
    <property type="match status" value="1"/>
</dbReference>
<dbReference type="InterPro" id="IPR002481">
    <property type="entry name" value="FUR"/>
</dbReference>
<dbReference type="GO" id="GO:0005829">
    <property type="term" value="C:cytosol"/>
    <property type="evidence" value="ECO:0007669"/>
    <property type="project" value="TreeGrafter"/>
</dbReference>
<comment type="subunit">
    <text evidence="3">Homodimer.</text>
</comment>
<evidence type="ECO:0000256" key="9">
    <source>
        <dbReference type="ARBA" id="ARBA00023125"/>
    </source>
</evidence>
<evidence type="ECO:0000313" key="14">
    <source>
        <dbReference type="EMBL" id="RRD23437.1"/>
    </source>
</evidence>
<feature type="binding site" evidence="11">
    <location>
        <position position="92"/>
    </location>
    <ligand>
        <name>Zn(2+)</name>
        <dbReference type="ChEBI" id="CHEBI:29105"/>
    </ligand>
</feature>
<evidence type="ECO:0000313" key="15">
    <source>
        <dbReference type="Proteomes" id="UP000271272"/>
    </source>
</evidence>
<keyword evidence="6 11" id="KW-0479">Metal-binding</keyword>
<feature type="binding site" evidence="11">
    <location>
        <position position="132"/>
    </location>
    <ligand>
        <name>Zn(2+)</name>
        <dbReference type="ChEBI" id="CHEBI:29105"/>
    </ligand>
</feature>
<dbReference type="AlphaFoldDB" id="A0A3P1UPJ0"/>
<name>A0A3P1UPJ0_9ACTO</name>
<comment type="cofactor">
    <cofactor evidence="12">
        <name>Mn(2+)</name>
        <dbReference type="ChEBI" id="CHEBI:29035"/>
    </cofactor>
    <cofactor evidence="12">
        <name>Fe(2+)</name>
        <dbReference type="ChEBI" id="CHEBI:29033"/>
    </cofactor>
    <text evidence="12">Binds 1 Mn(2+) or Fe(2+) ion per subunit.</text>
</comment>
<feature type="binding site" evidence="12">
    <location>
        <position position="104"/>
    </location>
    <ligand>
        <name>Fe cation</name>
        <dbReference type="ChEBI" id="CHEBI:24875"/>
    </ligand>
</feature>
<evidence type="ECO:0000256" key="6">
    <source>
        <dbReference type="ARBA" id="ARBA00022723"/>
    </source>
</evidence>
<evidence type="ECO:0000256" key="5">
    <source>
        <dbReference type="ARBA" id="ARBA00022491"/>
    </source>
</evidence>
<dbReference type="GO" id="GO:0045892">
    <property type="term" value="P:negative regulation of DNA-templated transcription"/>
    <property type="evidence" value="ECO:0007669"/>
    <property type="project" value="TreeGrafter"/>
</dbReference>
<proteinExistence type="inferred from homology"/>
<protein>
    <submittedName>
        <fullName evidence="14">Transcriptional repressor</fullName>
    </submittedName>
</protein>
<evidence type="ECO:0000256" key="11">
    <source>
        <dbReference type="PIRSR" id="PIRSR602481-1"/>
    </source>
</evidence>
<organism evidence="14 15">
    <name type="scientific">Actinomyces bowdenii</name>
    <dbReference type="NCBI Taxonomy" id="131109"/>
    <lineage>
        <taxon>Bacteria</taxon>
        <taxon>Bacillati</taxon>
        <taxon>Actinomycetota</taxon>
        <taxon>Actinomycetes</taxon>
        <taxon>Actinomycetales</taxon>
        <taxon>Actinomycetaceae</taxon>
        <taxon>Actinomyces</taxon>
    </lineage>
</organism>
<evidence type="ECO:0000256" key="12">
    <source>
        <dbReference type="PIRSR" id="PIRSR602481-2"/>
    </source>
</evidence>
<dbReference type="PANTHER" id="PTHR33202:SF2">
    <property type="entry name" value="FERRIC UPTAKE REGULATION PROTEIN"/>
    <property type="match status" value="1"/>
</dbReference>
<evidence type="ECO:0000256" key="7">
    <source>
        <dbReference type="ARBA" id="ARBA00022833"/>
    </source>
</evidence>
<feature type="binding site" evidence="11">
    <location>
        <position position="129"/>
    </location>
    <ligand>
        <name>Zn(2+)</name>
        <dbReference type="ChEBI" id="CHEBI:29105"/>
    </ligand>
</feature>
<dbReference type="CDD" id="cd07153">
    <property type="entry name" value="Fur_like"/>
    <property type="match status" value="1"/>
</dbReference>
<comment type="cofactor">
    <cofactor evidence="11">
        <name>Zn(2+)</name>
        <dbReference type="ChEBI" id="CHEBI:29105"/>
    </cofactor>
    <text evidence="11">Binds 1 zinc ion per subunit.</text>
</comment>
<dbReference type="InterPro" id="IPR043135">
    <property type="entry name" value="Fur_C"/>
</dbReference>
<dbReference type="EMBL" id="RQZC01000031">
    <property type="protein sequence ID" value="RRD23437.1"/>
    <property type="molecule type" value="Genomic_DNA"/>
</dbReference>
<keyword evidence="10" id="KW-0804">Transcription</keyword>
<keyword evidence="7 11" id="KW-0862">Zinc</keyword>
<evidence type="ECO:0000256" key="3">
    <source>
        <dbReference type="ARBA" id="ARBA00011738"/>
    </source>
</evidence>
<evidence type="ECO:0000256" key="8">
    <source>
        <dbReference type="ARBA" id="ARBA00023015"/>
    </source>
</evidence>
<evidence type="ECO:0000256" key="13">
    <source>
        <dbReference type="SAM" id="MobiDB-lite"/>
    </source>
</evidence>